<evidence type="ECO:0000256" key="7">
    <source>
        <dbReference type="SAM" id="Phobius"/>
    </source>
</evidence>
<reference evidence="8 9" key="1">
    <citation type="submission" date="2015-06" db="EMBL/GenBank/DDBJ databases">
        <title>Prevotella sp. 109, sp. nov., a novel member of the family Prevotellaceae isolated from human faeces.</title>
        <authorList>
            <person name="Shkoporov A.N."/>
            <person name="Chaplin A.V."/>
            <person name="Kafarskaia L.I."/>
            <person name="Efimov B.A."/>
        </authorList>
    </citation>
    <scope>NUCLEOTIDE SEQUENCE [LARGE SCALE GENOMIC DNA]</scope>
    <source>
        <strain evidence="8 9">109</strain>
    </source>
</reference>
<feature type="transmembrane region" description="Helical" evidence="7">
    <location>
        <begin position="439"/>
        <end position="457"/>
    </location>
</feature>
<evidence type="ECO:0000313" key="9">
    <source>
        <dbReference type="Proteomes" id="UP000036951"/>
    </source>
</evidence>
<feature type="transmembrane region" description="Helical" evidence="7">
    <location>
        <begin position="42"/>
        <end position="59"/>
    </location>
</feature>
<keyword evidence="3" id="KW-1003">Cell membrane</keyword>
<protein>
    <submittedName>
        <fullName evidence="8">Lipopolysaccharide biosynthesis protein</fullName>
    </submittedName>
</protein>
<feature type="transmembrane region" description="Helical" evidence="7">
    <location>
        <begin position="293"/>
        <end position="313"/>
    </location>
</feature>
<feature type="transmembrane region" description="Helical" evidence="7">
    <location>
        <begin position="211"/>
        <end position="234"/>
    </location>
</feature>
<evidence type="ECO:0000256" key="6">
    <source>
        <dbReference type="ARBA" id="ARBA00023136"/>
    </source>
</evidence>
<evidence type="ECO:0000256" key="1">
    <source>
        <dbReference type="ARBA" id="ARBA00004651"/>
    </source>
</evidence>
<dbReference type="GO" id="GO:0005886">
    <property type="term" value="C:plasma membrane"/>
    <property type="evidence" value="ECO:0007669"/>
    <property type="project" value="UniProtKB-SubCell"/>
</dbReference>
<feature type="transmembrane region" description="Helical" evidence="7">
    <location>
        <begin position="80"/>
        <end position="106"/>
    </location>
</feature>
<dbReference type="OrthoDB" id="9770347at2"/>
<comment type="caution">
    <text evidence="8">The sequence shown here is derived from an EMBL/GenBank/DDBJ whole genome shotgun (WGS) entry which is preliminary data.</text>
</comment>
<feature type="transmembrane region" description="Helical" evidence="7">
    <location>
        <begin position="149"/>
        <end position="167"/>
    </location>
</feature>
<dbReference type="PANTHER" id="PTHR30250">
    <property type="entry name" value="PST FAMILY PREDICTED COLANIC ACID TRANSPORTER"/>
    <property type="match status" value="1"/>
</dbReference>
<organism evidence="8 9">
    <name type="scientific">Xylanibacter rarus</name>
    <dbReference type="NCBI Taxonomy" id="1676614"/>
    <lineage>
        <taxon>Bacteria</taxon>
        <taxon>Pseudomonadati</taxon>
        <taxon>Bacteroidota</taxon>
        <taxon>Bacteroidia</taxon>
        <taxon>Bacteroidales</taxon>
        <taxon>Prevotellaceae</taxon>
        <taxon>Xylanibacter</taxon>
    </lineage>
</organism>
<feature type="transmembrane region" description="Helical" evidence="7">
    <location>
        <begin position="354"/>
        <end position="374"/>
    </location>
</feature>
<feature type="transmembrane region" description="Helical" evidence="7">
    <location>
        <begin position="325"/>
        <end position="342"/>
    </location>
</feature>
<keyword evidence="6 7" id="KW-0472">Membrane</keyword>
<evidence type="ECO:0000256" key="5">
    <source>
        <dbReference type="ARBA" id="ARBA00022989"/>
    </source>
</evidence>
<gene>
    <name evidence="8" type="ORF">ACU52_11615</name>
</gene>
<dbReference type="CDD" id="cd13127">
    <property type="entry name" value="MATE_tuaB_like"/>
    <property type="match status" value="1"/>
</dbReference>
<evidence type="ECO:0000256" key="2">
    <source>
        <dbReference type="ARBA" id="ARBA00007430"/>
    </source>
</evidence>
<proteinExistence type="inferred from homology"/>
<dbReference type="AlphaFoldDB" id="A0A8E1QW67"/>
<feature type="transmembrane region" description="Helical" evidence="7">
    <location>
        <begin position="380"/>
        <end position="399"/>
    </location>
</feature>
<dbReference type="InterPro" id="IPR050833">
    <property type="entry name" value="Poly_Biosynth_Transport"/>
</dbReference>
<sequence length="479" mass="54160">METLKEKTAKGLIWGLMNNGSTQILNLIFGIFLGRLLTPSDYGMVGVLTIFTAIAGNLQSSGFTQALTNMKHPESRDYNAVFWFNVIVSISIYTILFFCAPLISLFFHQPALTELSRFVFLSFVISSFGIAHGAYMFKNLMVKENTVTGFAALVTSGIVGVVLAINGQSYWSLAWQQIIYITIINIGRYFYTPWHPTLHIDLRPIKKMLNFSMKILLTSIINTLNSNILVFIFGRLYPIKAVGSFTQANKWNTMAYSFLSGTMAQVAQPVMAQVTGDNERERRVFRKMMRLTAMLSFPAMFGLAMVAEEFILLTIHEQWLSSVPLLRILCIGGAFMPLYTLYQNLMISRGRSDIYLWCTVVQIVIQIAIVVAFAKFDMQAMVWAYTAGNIVFIGIWQYFLNKLTGIRTTEIMRDICPFMISAAAVMAAVWPLTAPISNLWLLLICRFILAAVLYLAIMRLAHAEILNEAIEFVKNRKKR</sequence>
<dbReference type="Pfam" id="PF13440">
    <property type="entry name" value="Polysacc_synt_3"/>
    <property type="match status" value="1"/>
</dbReference>
<dbReference type="RefSeq" id="WP_053398893.1">
    <property type="nucleotide sequence ID" value="NZ_JBGKLN010000019.1"/>
</dbReference>
<evidence type="ECO:0000313" key="8">
    <source>
        <dbReference type="EMBL" id="KOO67800.1"/>
    </source>
</evidence>
<evidence type="ECO:0000256" key="3">
    <source>
        <dbReference type="ARBA" id="ARBA00022475"/>
    </source>
</evidence>
<feature type="transmembrane region" description="Helical" evidence="7">
    <location>
        <begin position="118"/>
        <end position="137"/>
    </location>
</feature>
<comment type="similarity">
    <text evidence="2">Belongs to the polysaccharide synthase family.</text>
</comment>
<keyword evidence="9" id="KW-1185">Reference proteome</keyword>
<evidence type="ECO:0000256" key="4">
    <source>
        <dbReference type="ARBA" id="ARBA00022692"/>
    </source>
</evidence>
<name>A0A8E1QW67_9BACT</name>
<dbReference type="EMBL" id="LFQU01000025">
    <property type="protein sequence ID" value="KOO67800.1"/>
    <property type="molecule type" value="Genomic_DNA"/>
</dbReference>
<comment type="subcellular location">
    <subcellularLocation>
        <location evidence="1">Cell membrane</location>
        <topology evidence="1">Multi-pass membrane protein</topology>
    </subcellularLocation>
</comment>
<keyword evidence="5 7" id="KW-1133">Transmembrane helix</keyword>
<feature type="transmembrane region" description="Helical" evidence="7">
    <location>
        <begin position="12"/>
        <end position="36"/>
    </location>
</feature>
<dbReference type="Proteomes" id="UP000036951">
    <property type="component" value="Unassembled WGS sequence"/>
</dbReference>
<keyword evidence="4 7" id="KW-0812">Transmembrane</keyword>
<feature type="transmembrane region" description="Helical" evidence="7">
    <location>
        <begin position="411"/>
        <end position="433"/>
    </location>
</feature>
<dbReference type="PANTHER" id="PTHR30250:SF10">
    <property type="entry name" value="LIPOPOLYSACCHARIDE BIOSYNTHESIS PROTEIN WZXC"/>
    <property type="match status" value="1"/>
</dbReference>
<accession>A0A8E1QW67</accession>